<organism evidence="1 2">
    <name type="scientific">Kitasatospora aureofaciens</name>
    <name type="common">Streptomyces aureofaciens</name>
    <dbReference type="NCBI Taxonomy" id="1894"/>
    <lineage>
        <taxon>Bacteria</taxon>
        <taxon>Bacillati</taxon>
        <taxon>Actinomycetota</taxon>
        <taxon>Actinomycetes</taxon>
        <taxon>Kitasatosporales</taxon>
        <taxon>Streptomycetaceae</taxon>
        <taxon>Kitasatospora</taxon>
    </lineage>
</organism>
<proteinExistence type="predicted"/>
<evidence type="ECO:0000313" key="1">
    <source>
        <dbReference type="EMBL" id="GGV03616.1"/>
    </source>
</evidence>
<evidence type="ECO:0000313" key="2">
    <source>
        <dbReference type="Proteomes" id="UP000610124"/>
    </source>
</evidence>
<evidence type="ECO:0008006" key="3">
    <source>
        <dbReference type="Google" id="ProtNLM"/>
    </source>
</evidence>
<reference evidence="1" key="1">
    <citation type="journal article" date="2014" name="Int. J. Syst. Evol. Microbiol.">
        <title>Complete genome sequence of Corynebacterium casei LMG S-19264T (=DSM 44701T), isolated from a smear-ripened cheese.</title>
        <authorList>
            <consortium name="US DOE Joint Genome Institute (JGI-PGF)"/>
            <person name="Walter F."/>
            <person name="Albersmeier A."/>
            <person name="Kalinowski J."/>
            <person name="Ruckert C."/>
        </authorList>
    </citation>
    <scope>NUCLEOTIDE SEQUENCE</scope>
    <source>
        <strain evidence="1">JCM 4434</strain>
    </source>
</reference>
<dbReference type="EMBL" id="BMUB01000031">
    <property type="protein sequence ID" value="GGV03616.1"/>
    <property type="molecule type" value="Genomic_DNA"/>
</dbReference>
<dbReference type="AlphaFoldDB" id="A0A8H9I1B0"/>
<comment type="caution">
    <text evidence="1">The sequence shown here is derived from an EMBL/GenBank/DDBJ whole genome shotgun (WGS) entry which is preliminary data.</text>
</comment>
<accession>A0A8H9I1B0</accession>
<gene>
    <name evidence="1" type="ORF">GCM10010502_67850</name>
</gene>
<name>A0A8H9I1B0_KITAU</name>
<reference evidence="1" key="2">
    <citation type="submission" date="2020-09" db="EMBL/GenBank/DDBJ databases">
        <authorList>
            <person name="Sun Q."/>
            <person name="Ohkuma M."/>
        </authorList>
    </citation>
    <scope>NUCLEOTIDE SEQUENCE</scope>
    <source>
        <strain evidence="1">JCM 4434</strain>
    </source>
</reference>
<sequence>MEILGAYDLTGSCRKAAELAGCDHHTVRRYVQLRGQGVDPTERAVRSKLIDDFLPKVEELVERSRGRVGADAVHKKIAAMGFTGTDRTTRRAVAAEKESYRAGNHRVFRPWIPEPAMWLQWDWGEGPRIDGRRTSLRCAWLAWSRFRVVIPVFDKTLPTVAACLDATFRTLGGCRPTA</sequence>
<protein>
    <recommendedName>
        <fullName evidence="3">Transposase</fullName>
    </recommendedName>
</protein>
<dbReference type="Proteomes" id="UP000610124">
    <property type="component" value="Unassembled WGS sequence"/>
</dbReference>